<keyword evidence="3 12" id="KW-0548">Nucleotidyltransferase</keyword>
<evidence type="ECO:0000256" key="3">
    <source>
        <dbReference type="ARBA" id="ARBA00022695"/>
    </source>
</evidence>
<dbReference type="GO" id="GO:0003677">
    <property type="term" value="F:DNA binding"/>
    <property type="evidence" value="ECO:0007669"/>
    <property type="project" value="UniProtKB-KW"/>
</dbReference>
<gene>
    <name evidence="15" type="ORF">UFOVP242_42</name>
</gene>
<dbReference type="InterPro" id="IPR017964">
    <property type="entry name" value="DNA-dir_DNA_pol_B_CS"/>
</dbReference>
<evidence type="ECO:0000256" key="2">
    <source>
        <dbReference type="ARBA" id="ARBA00022679"/>
    </source>
</evidence>
<dbReference type="InterPro" id="IPR006172">
    <property type="entry name" value="DNA-dir_DNA_pol_B"/>
</dbReference>
<dbReference type="GO" id="GO:0004527">
    <property type="term" value="F:exonuclease activity"/>
    <property type="evidence" value="ECO:0007669"/>
    <property type="project" value="UniProtKB-KW"/>
</dbReference>
<dbReference type="InterPro" id="IPR043502">
    <property type="entry name" value="DNA/RNA_pol_sf"/>
</dbReference>
<dbReference type="Gene3D" id="1.20.1280.300">
    <property type="match status" value="1"/>
</dbReference>
<dbReference type="InterPro" id="IPR006134">
    <property type="entry name" value="DNA-dir_DNA_pol_B_multi_dom"/>
</dbReference>
<evidence type="ECO:0000259" key="13">
    <source>
        <dbReference type="Pfam" id="PF00136"/>
    </source>
</evidence>
<dbReference type="EC" id="2.7.7.7" evidence="12"/>
<keyword evidence="6" id="KW-0378">Hydrolase</keyword>
<dbReference type="Pfam" id="PF03104">
    <property type="entry name" value="DNA_pol_B_exo1"/>
    <property type="match status" value="1"/>
</dbReference>
<dbReference type="InterPro" id="IPR006133">
    <property type="entry name" value="DNA-dir_DNA_pol_B_exonuc"/>
</dbReference>
<proteinExistence type="inferred from homology"/>
<dbReference type="InterPro" id="IPR036397">
    <property type="entry name" value="RNaseH_sf"/>
</dbReference>
<dbReference type="SUPFAM" id="SSF53098">
    <property type="entry name" value="Ribonuclease H-like"/>
    <property type="match status" value="1"/>
</dbReference>
<dbReference type="PANTHER" id="PTHR10322">
    <property type="entry name" value="DNA POLYMERASE CATALYTIC SUBUNIT"/>
    <property type="match status" value="1"/>
</dbReference>
<dbReference type="GO" id="GO:0003887">
    <property type="term" value="F:DNA-directed DNA polymerase activity"/>
    <property type="evidence" value="ECO:0007669"/>
    <property type="project" value="UniProtKB-KW"/>
</dbReference>
<comment type="catalytic activity">
    <reaction evidence="11 12">
        <text>DNA(n) + a 2'-deoxyribonucleoside 5'-triphosphate = DNA(n+1) + diphosphate</text>
        <dbReference type="Rhea" id="RHEA:22508"/>
        <dbReference type="Rhea" id="RHEA-COMP:17339"/>
        <dbReference type="Rhea" id="RHEA-COMP:17340"/>
        <dbReference type="ChEBI" id="CHEBI:33019"/>
        <dbReference type="ChEBI" id="CHEBI:61560"/>
        <dbReference type="ChEBI" id="CHEBI:173112"/>
        <dbReference type="EC" id="2.7.7.7"/>
    </reaction>
</comment>
<evidence type="ECO:0000313" key="15">
    <source>
        <dbReference type="EMBL" id="CAB5221723.1"/>
    </source>
</evidence>
<evidence type="ECO:0000256" key="10">
    <source>
        <dbReference type="ARBA" id="ARBA00023125"/>
    </source>
</evidence>
<keyword evidence="2 12" id="KW-0808">Transferase</keyword>
<keyword evidence="9" id="KW-1194">Viral DNA replication</keyword>
<keyword evidence="7" id="KW-0269">Exonuclease</keyword>
<evidence type="ECO:0000256" key="9">
    <source>
        <dbReference type="ARBA" id="ARBA00023109"/>
    </source>
</evidence>
<dbReference type="GO" id="GO:0039693">
    <property type="term" value="P:viral DNA genome replication"/>
    <property type="evidence" value="ECO:0007669"/>
    <property type="project" value="UniProtKB-KW"/>
</dbReference>
<dbReference type="EMBL" id="LR798294">
    <property type="protein sequence ID" value="CAB5221723.1"/>
    <property type="molecule type" value="Genomic_DNA"/>
</dbReference>
<evidence type="ECO:0000256" key="7">
    <source>
        <dbReference type="ARBA" id="ARBA00022839"/>
    </source>
</evidence>
<evidence type="ECO:0000256" key="5">
    <source>
        <dbReference type="ARBA" id="ARBA00022722"/>
    </source>
</evidence>
<evidence type="ECO:0000256" key="12">
    <source>
        <dbReference type="RuleBase" id="RU000442"/>
    </source>
</evidence>
<comment type="similarity">
    <text evidence="1 12">Belongs to the DNA polymerase type-B family.</text>
</comment>
<dbReference type="GO" id="GO:0006261">
    <property type="term" value="P:DNA-templated DNA replication"/>
    <property type="evidence" value="ECO:0007669"/>
    <property type="project" value="TreeGrafter"/>
</dbReference>
<accession>A0A6J7X362</accession>
<keyword evidence="8 12" id="KW-0239">DNA-directed DNA polymerase</keyword>
<dbReference type="InterPro" id="IPR050240">
    <property type="entry name" value="DNA_pol_type-B"/>
</dbReference>
<sequence length="836" mass="96871">MLFYTNIFTRGNNVHFRGFKDGKRVNQKIPFQPTLYVRSGKPSEFKSLWGENLEKVKFSSIKDAREFVDQYKEVSNFPIFGNKNYSYQFISKMFPDMIEFDTSLMKIVTIDIETTTEYGFPDSRNAQEEIILITVQDFNTKQLTTFGCGPYLPKQENSIYIQCKDEFDLLRQFINHHKADYPDVTTGWNSQLFDIAYLSSRIIKVLGEKALNECSPWGVVRQHEVPTARGRTQLAYDWAGISILDFMDLYKKFSYKMVENYKLDTVALEELGEQKLKNPHATFKEFYTKDWELFVDYNIRDVELVDRLEDKMRIITLILTMAYDAKCNYTDIFSSVRTWDCILYNKLLKDNIIVHNPPNIDPEMDRGIMGAFVKEPKPAQYDWVVSFDATSLYPSIIMTWNMSPETLVDGQKYLADDDRSIQRLIDREFNTDTVKENDWSMAANGQCFRRDHKGIFPQLIEYYFAERQKAKKLMLAAQSKYEETKDKKYQGEIASLNSKQMAAKILMNSLYGAMGNIYFRYYDIRVAEGITMSGQLIIRSVAKKLNEFVNKEVGTKDVDYSFYSDTDSTYITLGSLVDKNLKGKDKRAIVDVLDKYCAKQIEPTINDACESLSDYLNTYQRKIKFKREIIADRGIWIAKKRYAVNVYNSEGVAYDPPKLKVLGMEIVRSSTPAPVRKALKEAVSITLTKDEETLRKYVSDLEAKWHSLEPEDIAFPRGVNGLKEYADSNGIFRKGTPIHVRGALIYNHLVTSKGLEKKYQLIQEGDKIKFLYLREPNTLGTHVITFAGEVPPEFNIREYIDYDKMFEKSFLEPLNSLLSCINWQVKETASLEGLFG</sequence>
<dbReference type="Gene3D" id="3.30.420.10">
    <property type="entry name" value="Ribonuclease H-like superfamily/Ribonuclease H"/>
    <property type="match status" value="1"/>
</dbReference>
<dbReference type="Gene3D" id="3.90.1600.10">
    <property type="entry name" value="Palm domain of DNA polymerase"/>
    <property type="match status" value="1"/>
</dbReference>
<dbReference type="Gene3D" id="3.30.342.10">
    <property type="entry name" value="DNA Polymerase, chain B, domain 1"/>
    <property type="match status" value="1"/>
</dbReference>
<keyword evidence="10 12" id="KW-0238">DNA-binding</keyword>
<dbReference type="GO" id="GO:0000166">
    <property type="term" value="F:nucleotide binding"/>
    <property type="evidence" value="ECO:0007669"/>
    <property type="project" value="InterPro"/>
</dbReference>
<evidence type="ECO:0000256" key="11">
    <source>
        <dbReference type="ARBA" id="ARBA00049244"/>
    </source>
</evidence>
<feature type="domain" description="DNA-directed DNA polymerase family B multifunctional" evidence="13">
    <location>
        <begin position="342"/>
        <end position="777"/>
    </location>
</feature>
<evidence type="ECO:0000256" key="1">
    <source>
        <dbReference type="ARBA" id="ARBA00005755"/>
    </source>
</evidence>
<dbReference type="SMART" id="SM00486">
    <property type="entry name" value="POLBc"/>
    <property type="match status" value="1"/>
</dbReference>
<dbReference type="PANTHER" id="PTHR10322:SF23">
    <property type="entry name" value="DNA POLYMERASE DELTA CATALYTIC SUBUNIT"/>
    <property type="match status" value="1"/>
</dbReference>
<dbReference type="InterPro" id="IPR012337">
    <property type="entry name" value="RNaseH-like_sf"/>
</dbReference>
<evidence type="ECO:0000256" key="8">
    <source>
        <dbReference type="ARBA" id="ARBA00022932"/>
    </source>
</evidence>
<dbReference type="PROSITE" id="PS00116">
    <property type="entry name" value="DNA_POLYMERASE_B"/>
    <property type="match status" value="1"/>
</dbReference>
<feature type="domain" description="DNA-directed DNA polymerase family B exonuclease" evidence="14">
    <location>
        <begin position="104"/>
        <end position="266"/>
    </location>
</feature>
<keyword evidence="5" id="KW-0540">Nuclease</keyword>
<protein>
    <recommendedName>
        <fullName evidence="12">DNA polymerase</fullName>
        <ecNumber evidence="12">2.7.7.7</ecNumber>
    </recommendedName>
</protein>
<dbReference type="Pfam" id="PF00136">
    <property type="entry name" value="DNA_pol_B"/>
    <property type="match status" value="1"/>
</dbReference>
<evidence type="ECO:0000256" key="4">
    <source>
        <dbReference type="ARBA" id="ARBA00022705"/>
    </source>
</evidence>
<dbReference type="PRINTS" id="PR00106">
    <property type="entry name" value="DNAPOLB"/>
</dbReference>
<evidence type="ECO:0000259" key="14">
    <source>
        <dbReference type="Pfam" id="PF03104"/>
    </source>
</evidence>
<keyword evidence="4 12" id="KW-0235">DNA replication</keyword>
<dbReference type="InterPro" id="IPR023211">
    <property type="entry name" value="DNA_pol_palm_dom_sf"/>
</dbReference>
<name>A0A6J7X362_9CAUD</name>
<dbReference type="SUPFAM" id="SSF56672">
    <property type="entry name" value="DNA/RNA polymerases"/>
    <property type="match status" value="1"/>
</dbReference>
<evidence type="ECO:0000256" key="6">
    <source>
        <dbReference type="ARBA" id="ARBA00022801"/>
    </source>
</evidence>
<dbReference type="Gene3D" id="3.40.1820.10">
    <property type="entry name" value="DnaQ-like 3'-5' exonuclease"/>
    <property type="match status" value="1"/>
</dbReference>
<reference evidence="15" key="1">
    <citation type="submission" date="2020-05" db="EMBL/GenBank/DDBJ databases">
        <authorList>
            <person name="Chiriac C."/>
            <person name="Salcher M."/>
            <person name="Ghai R."/>
            <person name="Kavagutti S V."/>
        </authorList>
    </citation>
    <scope>NUCLEOTIDE SEQUENCE</scope>
</reference>
<organism evidence="15">
    <name type="scientific">uncultured Caudovirales phage</name>
    <dbReference type="NCBI Taxonomy" id="2100421"/>
    <lineage>
        <taxon>Viruses</taxon>
        <taxon>Duplodnaviria</taxon>
        <taxon>Heunggongvirae</taxon>
        <taxon>Uroviricota</taxon>
        <taxon>Caudoviricetes</taxon>
        <taxon>Peduoviridae</taxon>
        <taxon>Maltschvirus</taxon>
        <taxon>Maltschvirus maltsch</taxon>
    </lineage>
</organism>